<keyword evidence="1" id="KW-0378">Hydrolase</keyword>
<evidence type="ECO:0000313" key="1">
    <source>
        <dbReference type="EMBL" id="MST67575.1"/>
    </source>
</evidence>
<gene>
    <name evidence="1" type="ORF">FYJ57_12815</name>
</gene>
<dbReference type="AlphaFoldDB" id="A0A7X2P4X3"/>
<reference evidence="1 2" key="1">
    <citation type="submission" date="2019-08" db="EMBL/GenBank/DDBJ databases">
        <title>In-depth cultivation of the pig gut microbiome towards novel bacterial diversity and tailored functional studies.</title>
        <authorList>
            <person name="Wylensek D."/>
            <person name="Hitch T.C.A."/>
            <person name="Clavel T."/>
        </authorList>
    </citation>
    <scope>NUCLEOTIDE SEQUENCE [LARGE SCALE GENOMIC DNA]</scope>
    <source>
        <strain evidence="1 2">BSM-380-WT-5A</strain>
    </source>
</reference>
<dbReference type="Proteomes" id="UP000440513">
    <property type="component" value="Unassembled WGS sequence"/>
</dbReference>
<keyword evidence="2" id="KW-1185">Reference proteome</keyword>
<keyword evidence="1" id="KW-0547">Nucleotide-binding</keyword>
<keyword evidence="1" id="KW-0347">Helicase</keyword>
<dbReference type="GO" id="GO:0004386">
    <property type="term" value="F:helicase activity"/>
    <property type="evidence" value="ECO:0007669"/>
    <property type="project" value="UniProtKB-KW"/>
</dbReference>
<dbReference type="RefSeq" id="WP_154432945.1">
    <property type="nucleotide sequence ID" value="NZ_VUMS01000031.1"/>
</dbReference>
<accession>A0A7X2P4X3</accession>
<proteinExistence type="predicted"/>
<sequence length="253" mass="30342">MGHIVKLVDGHMVYDGLLSSKEKASIDDILHALQEEIPTIEADMKAEYGQGVWYKYNLGLFLGSLLEKYEISVSERRRFWDEIKHFATKEERKRDEGANSVTRSFYQQCYILSQQDKDVVEKLTWRQWQDILDRVGNREDERIFQWLKRFTKKIREDDWREFEKALNLYLKGKDTSVFETEELFEIYDSIMLMSVKWREQFKVFSTEHPKSAKIKSKGKWSKKYYALCFNKKKEQHSQVVTEEMCYEAFTALM</sequence>
<organism evidence="1 2">
    <name type="scientific">Oliverpabstia intestinalis</name>
    <dbReference type="NCBI Taxonomy" id="2606633"/>
    <lineage>
        <taxon>Bacteria</taxon>
        <taxon>Bacillati</taxon>
        <taxon>Bacillota</taxon>
        <taxon>Clostridia</taxon>
        <taxon>Lachnospirales</taxon>
        <taxon>Lachnospiraceae</taxon>
        <taxon>Oliverpabstia</taxon>
    </lineage>
</organism>
<keyword evidence="1" id="KW-0067">ATP-binding</keyword>
<comment type="caution">
    <text evidence="1">The sequence shown here is derived from an EMBL/GenBank/DDBJ whole genome shotgun (WGS) entry which is preliminary data.</text>
</comment>
<protein>
    <submittedName>
        <fullName evidence="1">ATP-dependent helicase</fullName>
    </submittedName>
</protein>
<evidence type="ECO:0000313" key="2">
    <source>
        <dbReference type="Proteomes" id="UP000440513"/>
    </source>
</evidence>
<dbReference type="EMBL" id="VUMS01000031">
    <property type="protein sequence ID" value="MST67575.1"/>
    <property type="molecule type" value="Genomic_DNA"/>
</dbReference>
<name>A0A7X2P4X3_9FIRM</name>